<keyword evidence="2" id="KW-0597">Phosphoprotein</keyword>
<dbReference type="WBParaSite" id="SMUV_0000398901-mRNA-1">
    <property type="protein sequence ID" value="SMUV_0000398901-mRNA-1"/>
    <property type="gene ID" value="SMUV_0000398901"/>
</dbReference>
<dbReference type="InterPro" id="IPR002087">
    <property type="entry name" value="Anti_prolifrtn"/>
</dbReference>
<dbReference type="STRING" id="451379.A0A0N5AHX0"/>
<keyword evidence="4" id="KW-1185">Reference proteome</keyword>
<evidence type="ECO:0000313" key="4">
    <source>
        <dbReference type="Proteomes" id="UP000046393"/>
    </source>
</evidence>
<evidence type="ECO:0000256" key="1">
    <source>
        <dbReference type="ARBA" id="ARBA00007989"/>
    </source>
</evidence>
<dbReference type="SUPFAM" id="SSF160696">
    <property type="entry name" value="BTG domain-like"/>
    <property type="match status" value="1"/>
</dbReference>
<dbReference type="InterPro" id="IPR015676">
    <property type="entry name" value="Tob1/2"/>
</dbReference>
<reference evidence="5" key="1">
    <citation type="submission" date="2017-02" db="UniProtKB">
        <authorList>
            <consortium name="WormBaseParasite"/>
        </authorList>
    </citation>
    <scope>IDENTIFICATION</scope>
</reference>
<dbReference type="GO" id="GO:0003714">
    <property type="term" value="F:transcription corepressor activity"/>
    <property type="evidence" value="ECO:0007669"/>
    <property type="project" value="TreeGrafter"/>
</dbReference>
<dbReference type="PANTHER" id="PTHR17537:SF5">
    <property type="entry name" value="TRANSDUCER OF ERBB2, ISOFORM A"/>
    <property type="match status" value="1"/>
</dbReference>
<dbReference type="Pfam" id="PF07742">
    <property type="entry name" value="BTG"/>
    <property type="match status" value="1"/>
</dbReference>
<dbReference type="GO" id="GO:0005634">
    <property type="term" value="C:nucleus"/>
    <property type="evidence" value="ECO:0007669"/>
    <property type="project" value="TreeGrafter"/>
</dbReference>
<dbReference type="InterPro" id="IPR036054">
    <property type="entry name" value="BTG-like_sf"/>
</dbReference>
<evidence type="ECO:0000313" key="5">
    <source>
        <dbReference type="WBParaSite" id="SMUV_0000398901-mRNA-1"/>
    </source>
</evidence>
<name>A0A0N5AHX0_9BILA</name>
<evidence type="ECO:0000256" key="2">
    <source>
        <dbReference type="ARBA" id="ARBA00022553"/>
    </source>
</evidence>
<dbReference type="Proteomes" id="UP000046393">
    <property type="component" value="Unplaced"/>
</dbReference>
<evidence type="ECO:0000259" key="3">
    <source>
        <dbReference type="Pfam" id="PF07742"/>
    </source>
</evidence>
<dbReference type="AlphaFoldDB" id="A0A0N5AHX0"/>
<organism evidence="4 5">
    <name type="scientific">Syphacia muris</name>
    <dbReference type="NCBI Taxonomy" id="451379"/>
    <lineage>
        <taxon>Eukaryota</taxon>
        <taxon>Metazoa</taxon>
        <taxon>Ecdysozoa</taxon>
        <taxon>Nematoda</taxon>
        <taxon>Chromadorea</taxon>
        <taxon>Rhabditida</taxon>
        <taxon>Spirurina</taxon>
        <taxon>Oxyuridomorpha</taxon>
        <taxon>Oxyuroidea</taxon>
        <taxon>Oxyuridae</taxon>
        <taxon>Syphacia</taxon>
    </lineage>
</organism>
<feature type="domain" description="Anti-proliferative protein" evidence="3">
    <location>
        <begin position="23"/>
        <end position="111"/>
    </location>
</feature>
<comment type="similarity">
    <text evidence="1">Belongs to the BTG family.</text>
</comment>
<sequence length="338" mass="38204">MHYFTKFDSETSIAELLELFQLGAIIEQYANNLLIKYRQTWKLDNPKYGQEERAIRIDDRGMPEHLLSSILMQMGIDNAVAIACLPASLIVYCNPGEVFYQIIGKQNITHLWAGDVNADMRYTPSASGANLVFFQSNRSELNSLWASFFSGVPGQDIQQRSKMLMDAIDTPKDQTPVLLQLNIALVFSFTPADKEPITAMTFKETRFGSHTPRIDHEFLNRLRQGAARKALLTTSSYPNSINLSSMHISLPPTGEGINVLQQPNAFPKLQYTQLLKKTSGKRRVNDNCILGVYSPNKRPLEIEDFQTLEEEEASLQKLTADFANTSISLFRSQIGRRF</sequence>
<dbReference type="GO" id="GO:0005737">
    <property type="term" value="C:cytoplasm"/>
    <property type="evidence" value="ECO:0007669"/>
    <property type="project" value="TreeGrafter"/>
</dbReference>
<proteinExistence type="inferred from homology"/>
<accession>A0A0N5AHX0</accession>
<dbReference type="PANTHER" id="PTHR17537">
    <property type="entry name" value="TRANSDUCER OF ERBB2 TOB"/>
    <property type="match status" value="1"/>
</dbReference>
<dbReference type="Gene3D" id="3.90.640.90">
    <property type="entry name" value="Anti-proliferative protein, N-terminal domain"/>
    <property type="match status" value="1"/>
</dbReference>
<protein>
    <submittedName>
        <fullName evidence="5">Anti_prolifrtn domain-containing protein</fullName>
    </submittedName>
</protein>